<dbReference type="PANTHER" id="PTHR46093:SF18">
    <property type="entry name" value="FIBRONECTIN TYPE-III DOMAIN-CONTAINING PROTEIN"/>
    <property type="match status" value="1"/>
</dbReference>
<gene>
    <name evidence="5" type="ORF">FCALED_LOCUS9040</name>
</gene>
<evidence type="ECO:0000256" key="3">
    <source>
        <dbReference type="SAM" id="Phobius"/>
    </source>
</evidence>
<evidence type="ECO:0000256" key="2">
    <source>
        <dbReference type="ARBA" id="ARBA00022737"/>
    </source>
</evidence>
<keyword evidence="4" id="KW-0732">Signal</keyword>
<keyword evidence="3" id="KW-0812">Transmembrane</keyword>
<dbReference type="OrthoDB" id="432528at2759"/>
<name>A0A9N9CNZ4_9GLOM</name>
<dbReference type="SUPFAM" id="SSF50965">
    <property type="entry name" value="Galactose oxidase, central domain"/>
    <property type="match status" value="1"/>
</dbReference>
<dbReference type="InterPro" id="IPR011043">
    <property type="entry name" value="Gal_Oxase/kelch_b-propeller"/>
</dbReference>
<proteinExistence type="predicted"/>
<feature type="chain" id="PRO_5040396907" evidence="4">
    <location>
        <begin position="25"/>
        <end position="481"/>
    </location>
</feature>
<dbReference type="PANTHER" id="PTHR46093">
    <property type="entry name" value="ACYL-COA-BINDING DOMAIN-CONTAINING PROTEIN 5"/>
    <property type="match status" value="1"/>
</dbReference>
<organism evidence="5 6">
    <name type="scientific">Funneliformis caledonium</name>
    <dbReference type="NCBI Taxonomy" id="1117310"/>
    <lineage>
        <taxon>Eukaryota</taxon>
        <taxon>Fungi</taxon>
        <taxon>Fungi incertae sedis</taxon>
        <taxon>Mucoromycota</taxon>
        <taxon>Glomeromycotina</taxon>
        <taxon>Glomeromycetes</taxon>
        <taxon>Glomerales</taxon>
        <taxon>Glomeraceae</taxon>
        <taxon>Funneliformis</taxon>
    </lineage>
</organism>
<evidence type="ECO:0000313" key="6">
    <source>
        <dbReference type="Proteomes" id="UP000789570"/>
    </source>
</evidence>
<accession>A0A9N9CNZ4</accession>
<keyword evidence="6" id="KW-1185">Reference proteome</keyword>
<evidence type="ECO:0000256" key="1">
    <source>
        <dbReference type="ARBA" id="ARBA00022441"/>
    </source>
</evidence>
<dbReference type="InterPro" id="IPR015915">
    <property type="entry name" value="Kelch-typ_b-propeller"/>
</dbReference>
<feature type="signal peptide" evidence="4">
    <location>
        <begin position="1"/>
        <end position="24"/>
    </location>
</feature>
<dbReference type="Proteomes" id="UP000789570">
    <property type="component" value="Unassembled WGS sequence"/>
</dbReference>
<reference evidence="5" key="1">
    <citation type="submission" date="2021-06" db="EMBL/GenBank/DDBJ databases">
        <authorList>
            <person name="Kallberg Y."/>
            <person name="Tangrot J."/>
            <person name="Rosling A."/>
        </authorList>
    </citation>
    <scope>NUCLEOTIDE SEQUENCE</scope>
    <source>
        <strain evidence="5">UK204</strain>
    </source>
</reference>
<dbReference type="Gene3D" id="2.120.10.80">
    <property type="entry name" value="Kelch-type beta propeller"/>
    <property type="match status" value="2"/>
</dbReference>
<keyword evidence="2" id="KW-0677">Repeat</keyword>
<sequence>MLPKNTSINIILLLLIQLLIEVNCQKFKPAQRYLHTATFIDNKLYILGGRNDDGDELVGKQFFYLDVTSSFNPKELLWIDMARYNTIPSHDSATSVKGGINNNTLILFGGIPYNNKQSMNLVYGYDTQIKLWLFPKITGKGIIGTNRLTGIFNYGKIYLFSGKASDKIVNDMPIFDTMSLDWEKASLINAPTSRFDYGATLLPDQRIIYLGGYNNGPLPLNEVYLYDTINNAWATMTTFGAIPSDRYGFSVVLGLDGRRIIIYGGYQLGPLVPQDPLYVLDLINFKRYVPKISGSVPISRVFHQANLIGNYMAISFGKGYYGDNDLLLLDITVVGGLLFSLLGGFFVYKWNKKKKEDIKVIPTPGDEESNIRDQGHEIVSTTQKMHNHGQEKISQIPENKNENLTNKKTYNYGREAISSTDNRQNIDLENFKNEILQVVRQEILQNLKQDVKEKSEQASNEMSWKILSPKCFKRLKKRYKL</sequence>
<comment type="caution">
    <text evidence="5">The sequence shown here is derived from an EMBL/GenBank/DDBJ whole genome shotgun (WGS) entry which is preliminary data.</text>
</comment>
<dbReference type="AlphaFoldDB" id="A0A9N9CNZ4"/>
<dbReference type="EMBL" id="CAJVPQ010002848">
    <property type="protein sequence ID" value="CAG8610382.1"/>
    <property type="molecule type" value="Genomic_DNA"/>
</dbReference>
<evidence type="ECO:0000256" key="4">
    <source>
        <dbReference type="SAM" id="SignalP"/>
    </source>
</evidence>
<keyword evidence="1" id="KW-0880">Kelch repeat</keyword>
<dbReference type="Pfam" id="PF24681">
    <property type="entry name" value="Kelch_KLHDC2_KLHL20_DRC7"/>
    <property type="match status" value="1"/>
</dbReference>
<evidence type="ECO:0000313" key="5">
    <source>
        <dbReference type="EMBL" id="CAG8610382.1"/>
    </source>
</evidence>
<feature type="transmembrane region" description="Helical" evidence="3">
    <location>
        <begin position="326"/>
        <end position="348"/>
    </location>
</feature>
<keyword evidence="3" id="KW-1133">Transmembrane helix</keyword>
<protein>
    <submittedName>
        <fullName evidence="5">8326_t:CDS:1</fullName>
    </submittedName>
</protein>
<keyword evidence="3" id="KW-0472">Membrane</keyword>